<dbReference type="AlphaFoldDB" id="A0AAD8DSK0"/>
<comment type="caution">
    <text evidence="2">The sequence shown here is derived from an EMBL/GenBank/DDBJ whole genome shotgun (WGS) entry which is preliminary data.</text>
</comment>
<feature type="chain" id="PRO_5042062136" evidence="1">
    <location>
        <begin position="17"/>
        <end position="549"/>
    </location>
</feature>
<dbReference type="Proteomes" id="UP001231518">
    <property type="component" value="Chromosome 18"/>
</dbReference>
<accession>A0AAD8DSK0</accession>
<reference evidence="2" key="1">
    <citation type="submission" date="2023-03" db="EMBL/GenBank/DDBJ databases">
        <title>Chromosome-level genomes of two armyworms, Mythimna separata and Mythimna loreyi, provide insights into the biosynthesis and reception of sex pheromones.</title>
        <authorList>
            <person name="Zhao H."/>
        </authorList>
    </citation>
    <scope>NUCLEOTIDE SEQUENCE</scope>
    <source>
        <strain evidence="2">BeijingLab</strain>
        <tissue evidence="2">Pupa</tissue>
    </source>
</reference>
<feature type="signal peptide" evidence="1">
    <location>
        <begin position="1"/>
        <end position="16"/>
    </location>
</feature>
<dbReference type="EMBL" id="JARGEI010000016">
    <property type="protein sequence ID" value="KAJ8718005.1"/>
    <property type="molecule type" value="Genomic_DNA"/>
</dbReference>
<sequence length="549" mass="59001">MKFFAVLAILVAVAAADYSTWTLLQLYDATQDPNTDPANLPAIEIALSNMLDALIAQTQNDTNTVDLTGWTLHDLTVAMQNPANDPALKPYLKEALHEMMGVIADGNPVDTVGAPIQHMEMSIWTVQELSDALQNPDTDPALIPYLEHALNEIMDALYSGKQMESIAIVAPAGLAPAKSEQPMAESVWTLQELSDALQSPDTDPALIPYLEHALNEIMDALYSGKQMESIAIVAPAGLAPAKPEQEAVSAPIDPLKVTFWSVTELSDALQNPATNPVLIPYLEHALNEIMNALYSGKQMESIAIVAPADLTPVKPKQDTVGAPIKPLEMSIWSVQELSDALQNSATDPALIPYLEHAVNAIMDALFSGNQMESIAIVAPAGLAPAKSEQEAVSAPIDPLKVTYWSVTELSDALQNPDTNPVLIPYLEHALNEIMNALYSGKQMESIAIVAPADLTPVKPKQDTVGASIKPMEMSIWTVQDLSDALQNPDIDPALIPYLEHAVNAIMDALYSGNQMESIAIVAPTSLAPVKQVLEPVELSPEVATTNDQQ</sequence>
<keyword evidence="3" id="KW-1185">Reference proteome</keyword>
<evidence type="ECO:0000256" key="1">
    <source>
        <dbReference type="SAM" id="SignalP"/>
    </source>
</evidence>
<proteinExistence type="predicted"/>
<evidence type="ECO:0000313" key="2">
    <source>
        <dbReference type="EMBL" id="KAJ8718005.1"/>
    </source>
</evidence>
<organism evidence="2 3">
    <name type="scientific">Mythimna separata</name>
    <name type="common">Oriental armyworm</name>
    <name type="synonym">Pseudaletia separata</name>
    <dbReference type="NCBI Taxonomy" id="271217"/>
    <lineage>
        <taxon>Eukaryota</taxon>
        <taxon>Metazoa</taxon>
        <taxon>Ecdysozoa</taxon>
        <taxon>Arthropoda</taxon>
        <taxon>Hexapoda</taxon>
        <taxon>Insecta</taxon>
        <taxon>Pterygota</taxon>
        <taxon>Neoptera</taxon>
        <taxon>Endopterygota</taxon>
        <taxon>Lepidoptera</taxon>
        <taxon>Glossata</taxon>
        <taxon>Ditrysia</taxon>
        <taxon>Noctuoidea</taxon>
        <taxon>Noctuidae</taxon>
        <taxon>Noctuinae</taxon>
        <taxon>Hadenini</taxon>
        <taxon>Mythimna</taxon>
    </lineage>
</organism>
<dbReference type="InterPro" id="IPR016024">
    <property type="entry name" value="ARM-type_fold"/>
</dbReference>
<gene>
    <name evidence="2" type="ORF">PYW07_005935</name>
</gene>
<evidence type="ECO:0000313" key="3">
    <source>
        <dbReference type="Proteomes" id="UP001231518"/>
    </source>
</evidence>
<name>A0AAD8DSK0_MYTSE</name>
<dbReference type="SUPFAM" id="SSF48371">
    <property type="entry name" value="ARM repeat"/>
    <property type="match status" value="1"/>
</dbReference>
<keyword evidence="1" id="KW-0732">Signal</keyword>
<protein>
    <submittedName>
        <fullName evidence="2">Uncharacterized protein</fullName>
    </submittedName>
</protein>